<dbReference type="Gene3D" id="3.10.129.10">
    <property type="entry name" value="Hotdog Thioesterase"/>
    <property type="match status" value="1"/>
</dbReference>
<dbReference type="EMBL" id="CP101988">
    <property type="protein sequence ID" value="UUI76266.1"/>
    <property type="molecule type" value="Genomic_DNA"/>
</dbReference>
<organism evidence="3 4">
    <name type="scientific">Cellulomonas chengniuliangii</name>
    <dbReference type="NCBI Taxonomy" id="2968084"/>
    <lineage>
        <taxon>Bacteria</taxon>
        <taxon>Bacillati</taxon>
        <taxon>Actinomycetota</taxon>
        <taxon>Actinomycetes</taxon>
        <taxon>Micrococcales</taxon>
        <taxon>Cellulomonadaceae</taxon>
        <taxon>Cellulomonas</taxon>
    </lineage>
</organism>
<evidence type="ECO:0000313" key="3">
    <source>
        <dbReference type="EMBL" id="UUI76266.1"/>
    </source>
</evidence>
<dbReference type="InterPro" id="IPR029069">
    <property type="entry name" value="HotDog_dom_sf"/>
</dbReference>
<evidence type="ECO:0000313" key="4">
    <source>
        <dbReference type="Proteomes" id="UP001316189"/>
    </source>
</evidence>
<dbReference type="Proteomes" id="UP001316189">
    <property type="component" value="Chromosome"/>
</dbReference>
<sequence length="137" mass="14996">MDEYGHLASFATRWNDNDVYGHVNNAVYYEAMDTTINTWLIEHGGLDLVDGPSIGVCKASSCEYTASGSYPDVLVVGLRAGRLGSTSLTWETGIFRERDGELLATGRFVHVFVDRAHRRPVPIPAALRAAVEARLVA</sequence>
<keyword evidence="4" id="KW-1185">Reference proteome</keyword>
<dbReference type="PANTHER" id="PTHR31793">
    <property type="entry name" value="4-HYDROXYBENZOYL-COA THIOESTERASE FAMILY MEMBER"/>
    <property type="match status" value="1"/>
</dbReference>
<protein>
    <submittedName>
        <fullName evidence="3">Acyl-CoA thioesterase</fullName>
    </submittedName>
</protein>
<reference evidence="3 4" key="1">
    <citation type="submission" date="2022-07" db="EMBL/GenBank/DDBJ databases">
        <title>Novel species in genus cellulomonas.</title>
        <authorList>
            <person name="Ye L."/>
        </authorList>
    </citation>
    <scope>NUCLEOTIDE SEQUENCE [LARGE SCALE GENOMIC DNA]</scope>
    <source>
        <strain evidence="4">zg-Y338</strain>
    </source>
</reference>
<dbReference type="Pfam" id="PF13279">
    <property type="entry name" value="4HBT_2"/>
    <property type="match status" value="1"/>
</dbReference>
<comment type="similarity">
    <text evidence="1">Belongs to the 4-hydroxybenzoyl-CoA thioesterase family.</text>
</comment>
<gene>
    <name evidence="3" type="ORF">NP064_05045</name>
</gene>
<keyword evidence="2" id="KW-0378">Hydrolase</keyword>
<name>A0ABY5L432_9CELL</name>
<dbReference type="PANTHER" id="PTHR31793:SF27">
    <property type="entry name" value="NOVEL THIOESTERASE SUPERFAMILY DOMAIN AND SAPOSIN A-TYPE DOMAIN CONTAINING PROTEIN (0610012H03RIK)"/>
    <property type="match status" value="1"/>
</dbReference>
<proteinExistence type="inferred from homology"/>
<dbReference type="RefSeq" id="WP_227570510.1">
    <property type="nucleotide sequence ID" value="NZ_CP101988.1"/>
</dbReference>
<accession>A0ABY5L432</accession>
<dbReference type="CDD" id="cd00586">
    <property type="entry name" value="4HBT"/>
    <property type="match status" value="1"/>
</dbReference>
<evidence type="ECO:0000256" key="1">
    <source>
        <dbReference type="ARBA" id="ARBA00005953"/>
    </source>
</evidence>
<dbReference type="SUPFAM" id="SSF54637">
    <property type="entry name" value="Thioesterase/thiol ester dehydrase-isomerase"/>
    <property type="match status" value="1"/>
</dbReference>
<evidence type="ECO:0000256" key="2">
    <source>
        <dbReference type="ARBA" id="ARBA00022801"/>
    </source>
</evidence>
<dbReference type="InterPro" id="IPR050563">
    <property type="entry name" value="4-hydroxybenzoyl-CoA_TE"/>
</dbReference>